<comment type="caution">
    <text evidence="2">The sequence shown here is derived from an EMBL/GenBank/DDBJ whole genome shotgun (WGS) entry which is preliminary data.</text>
</comment>
<keyword evidence="3" id="KW-1185">Reference proteome</keyword>
<name>A0AAD5LZ67_PYTIN</name>
<dbReference type="PROSITE" id="PS51808">
    <property type="entry name" value="CHCH"/>
    <property type="match status" value="1"/>
</dbReference>
<feature type="compositionally biased region" description="Low complexity" evidence="1">
    <location>
        <begin position="49"/>
        <end position="60"/>
    </location>
</feature>
<accession>A0AAD5LZ67</accession>
<evidence type="ECO:0000313" key="3">
    <source>
        <dbReference type="Proteomes" id="UP001209570"/>
    </source>
</evidence>
<organism evidence="2 3">
    <name type="scientific">Pythium insidiosum</name>
    <name type="common">Pythiosis disease agent</name>
    <dbReference type="NCBI Taxonomy" id="114742"/>
    <lineage>
        <taxon>Eukaryota</taxon>
        <taxon>Sar</taxon>
        <taxon>Stramenopiles</taxon>
        <taxon>Oomycota</taxon>
        <taxon>Peronosporomycetes</taxon>
        <taxon>Pythiales</taxon>
        <taxon>Pythiaceae</taxon>
        <taxon>Pythium</taxon>
    </lineage>
</organism>
<feature type="compositionally biased region" description="Basic and acidic residues" evidence="1">
    <location>
        <begin position="1"/>
        <end position="27"/>
    </location>
</feature>
<dbReference type="PANTHER" id="PTHR47587">
    <property type="entry name" value="OS05G0103500 PROTEIN"/>
    <property type="match status" value="1"/>
</dbReference>
<evidence type="ECO:0000256" key="1">
    <source>
        <dbReference type="SAM" id="MobiDB-lite"/>
    </source>
</evidence>
<evidence type="ECO:0008006" key="4">
    <source>
        <dbReference type="Google" id="ProtNLM"/>
    </source>
</evidence>
<protein>
    <recommendedName>
        <fullName evidence="4">CHCH domain-containing protein</fullName>
    </recommendedName>
</protein>
<proteinExistence type="predicted"/>
<dbReference type="PANTHER" id="PTHR47587:SF2">
    <property type="entry name" value="OS05G0103500 PROTEIN"/>
    <property type="match status" value="1"/>
</dbReference>
<evidence type="ECO:0000313" key="2">
    <source>
        <dbReference type="EMBL" id="KAJ0398584.1"/>
    </source>
</evidence>
<sequence length="185" mass="20866">MGGKQSRVETSEAHTELHGEGEVHDGPAKTSISVTPALRDQIHELQTGAAPAKPQQPQQQEAFLTPEQEAAFKEELRKAYLKGVEDHKKQVDIEKQRTTQVDSAKLARLAKEQEAREDARVQQLVKELNQKKYRAPLSDVQCAPERDACLQCYREKGSDILQCREVADAFIRCAQQTTEKFVKEN</sequence>
<gene>
    <name evidence="2" type="ORF">P43SY_003190</name>
</gene>
<feature type="region of interest" description="Disordered" evidence="1">
    <location>
        <begin position="1"/>
        <end position="62"/>
    </location>
</feature>
<dbReference type="Proteomes" id="UP001209570">
    <property type="component" value="Unassembled WGS sequence"/>
</dbReference>
<reference evidence="2" key="1">
    <citation type="submission" date="2021-12" db="EMBL/GenBank/DDBJ databases">
        <title>Prjna785345.</title>
        <authorList>
            <person name="Rujirawat T."/>
            <person name="Krajaejun T."/>
        </authorList>
    </citation>
    <scope>NUCLEOTIDE SEQUENCE</scope>
    <source>
        <strain evidence="2">Pi057C3</strain>
    </source>
</reference>
<dbReference type="AlphaFoldDB" id="A0AAD5LZ67"/>
<dbReference type="EMBL" id="JAKCXM010000211">
    <property type="protein sequence ID" value="KAJ0398584.1"/>
    <property type="molecule type" value="Genomic_DNA"/>
</dbReference>